<dbReference type="eggNOG" id="COG1309">
    <property type="taxonomic scope" value="Bacteria"/>
</dbReference>
<dbReference type="InterPro" id="IPR041347">
    <property type="entry name" value="MftR_C"/>
</dbReference>
<reference evidence="2 3" key="1">
    <citation type="journal article" date="2010" name="J. Bacteriol.">
        <title>Genome sequence of the milbemycin-producing bacterium Streptomyces bingchenggensis.</title>
        <authorList>
            <person name="Wang X.J."/>
            <person name="Yan Y.J."/>
            <person name="Zhang B."/>
            <person name="An J."/>
            <person name="Wang J.J."/>
            <person name="Tian J."/>
            <person name="Jiang L."/>
            <person name="Chen Y.H."/>
            <person name="Huang S.X."/>
            <person name="Yin M."/>
            <person name="Zhang J."/>
            <person name="Gao A.L."/>
            <person name="Liu C.X."/>
            <person name="Zhu Z.X."/>
            <person name="Xiang W.S."/>
        </authorList>
    </citation>
    <scope>NUCLEOTIDE SEQUENCE [LARGE SCALE GENOMIC DNA]</scope>
    <source>
        <strain evidence="2 3">BCW-1</strain>
    </source>
</reference>
<sequence length="117" mass="12638">MKMIRLADTEPALRTAWLMACDQTEQQLRVIIGDRLGRPAGDPEVRLHAAATAAVVRVLDEQIGVAFLAGTGATWMLSRPHAEQADVVSGHRGGSPYTQGGCGRPFLQLFREPSVES</sequence>
<feature type="domain" description="MftR C-terminal" evidence="1">
    <location>
        <begin position="4"/>
        <end position="62"/>
    </location>
</feature>
<dbReference type="Pfam" id="PF17754">
    <property type="entry name" value="TetR_C_14"/>
    <property type="match status" value="1"/>
</dbReference>
<protein>
    <submittedName>
        <fullName evidence="2">Putative transcriptional regulator, TetR family protein</fullName>
    </submittedName>
</protein>
<dbReference type="AlphaFoldDB" id="D7CBG3"/>
<dbReference type="KEGG" id="sbh:SBI_09722"/>
<evidence type="ECO:0000259" key="1">
    <source>
        <dbReference type="Pfam" id="PF17754"/>
    </source>
</evidence>
<dbReference type="Proteomes" id="UP000000377">
    <property type="component" value="Chromosome"/>
</dbReference>
<organism evidence="2 3">
    <name type="scientific">Streptomyces bingchenggensis (strain BCW-1)</name>
    <dbReference type="NCBI Taxonomy" id="749414"/>
    <lineage>
        <taxon>Bacteria</taxon>
        <taxon>Bacillati</taxon>
        <taxon>Actinomycetota</taxon>
        <taxon>Actinomycetes</taxon>
        <taxon>Kitasatosporales</taxon>
        <taxon>Streptomycetaceae</taxon>
        <taxon>Streptomyces</taxon>
    </lineage>
</organism>
<proteinExistence type="predicted"/>
<dbReference type="Gene3D" id="1.10.357.10">
    <property type="entry name" value="Tetracycline Repressor, domain 2"/>
    <property type="match status" value="1"/>
</dbReference>
<dbReference type="PATRIC" id="fig|749414.3.peg.10006"/>
<keyword evidence="3" id="KW-1185">Reference proteome</keyword>
<accession>D7CBG3</accession>
<dbReference type="HOGENOM" id="CLU_2083466_0_0_11"/>
<name>D7CBG3_STRBB</name>
<gene>
    <name evidence="2" type="ordered locus">SBI_09722</name>
</gene>
<evidence type="ECO:0000313" key="2">
    <source>
        <dbReference type="EMBL" id="ADI12840.1"/>
    </source>
</evidence>
<evidence type="ECO:0000313" key="3">
    <source>
        <dbReference type="Proteomes" id="UP000000377"/>
    </source>
</evidence>
<dbReference type="EMBL" id="CP002047">
    <property type="protein sequence ID" value="ADI12840.1"/>
    <property type="molecule type" value="Genomic_DNA"/>
</dbReference>